<dbReference type="Pfam" id="PF17107">
    <property type="entry name" value="SesA"/>
    <property type="match status" value="1"/>
</dbReference>
<dbReference type="SUPFAM" id="SSF52540">
    <property type="entry name" value="P-loop containing nucleoside triphosphate hydrolases"/>
    <property type="match status" value="1"/>
</dbReference>
<dbReference type="SUPFAM" id="SSF48403">
    <property type="entry name" value="Ankyrin repeat"/>
    <property type="match status" value="1"/>
</dbReference>
<feature type="domain" description="NACHT-NTPase and P-loop NTPases N-terminal" evidence="4">
    <location>
        <begin position="11"/>
        <end position="136"/>
    </location>
</feature>
<dbReference type="PANTHER" id="PTHR24198">
    <property type="entry name" value="ANKYRIN REPEAT AND PROTEIN KINASE DOMAIN-CONTAINING PROTEIN"/>
    <property type="match status" value="1"/>
</dbReference>
<evidence type="ECO:0000256" key="1">
    <source>
        <dbReference type="ARBA" id="ARBA00022737"/>
    </source>
</evidence>
<dbReference type="PANTHER" id="PTHR24198:SF165">
    <property type="entry name" value="ANKYRIN REPEAT-CONTAINING PROTEIN-RELATED"/>
    <property type="match status" value="1"/>
</dbReference>
<accession>A0A395J2M3</accession>
<dbReference type="InterPro" id="IPR002110">
    <property type="entry name" value="Ankyrin_rpt"/>
</dbReference>
<keyword evidence="6" id="KW-1185">Reference proteome</keyword>
<dbReference type="InterPro" id="IPR031352">
    <property type="entry name" value="SesA"/>
</dbReference>
<gene>
    <name evidence="5" type="ORF">DID88_007550</name>
</gene>
<evidence type="ECO:0000313" key="6">
    <source>
        <dbReference type="Proteomes" id="UP000249056"/>
    </source>
</evidence>
<comment type="caution">
    <text evidence="5">The sequence shown here is derived from an EMBL/GenBank/DDBJ whole genome shotgun (WGS) entry which is preliminary data.</text>
</comment>
<dbReference type="Pfam" id="PF00931">
    <property type="entry name" value="NB-ARC"/>
    <property type="match status" value="1"/>
</dbReference>
<dbReference type="SMART" id="SM00248">
    <property type="entry name" value="ANK"/>
    <property type="match status" value="5"/>
</dbReference>
<dbReference type="InterPro" id="IPR036770">
    <property type="entry name" value="Ankyrin_rpt-contain_sf"/>
</dbReference>
<keyword evidence="1" id="KW-0677">Repeat</keyword>
<sequence>MDPLTAIGLASAVIQFIDFGIKIAARLDDLNRTDSAQVPKSLQAISTQLPLLLSSLGRMKTDSQINKLDFDSKCILRGVVAGCMTQVEKIEDIIERVSAAPGDSFKVKIRKVFVSLKCDEQVWKIERNLQTYVSVLVLHHVVDASASAPVLAADHFFDIREKRVSPFIERPALMKQIEDCLYQTVKSQTQVPIFVLIHGKKGVGKTQLVLQYCHQAHSLGQFQTVFWLDATSSHSVLLGLEAIFATVKRSMDGSRAEKLEFIRSFLKDLWHPWLLVLDNYNPQEHQEIMELLPCNGYGAIAIISCLPELPGVDKTLEVPRYLTQSDQAEANNLLIQAVHNRSASGIKDAVEEGADVNALIWDEWPVLHRCVLLSLDEAVRFLLAKGANPCSVGTCSSALYWAAKGNSWYIFMMILDCRNESGPLWKQADYQAAAKVCAQTGNVGIMKAILRKTEDITAKGDYETPLKNAAGKGKVEMVKFLIGRGELNENMKQGEDALIRAAIDGNFEIVKLLYEEGHVDLNARDAYGTTALCYVTKLKGLDNNAELGIEMAQFLLE</sequence>
<evidence type="ECO:0000259" key="4">
    <source>
        <dbReference type="Pfam" id="PF17107"/>
    </source>
</evidence>
<dbReference type="InterPro" id="IPR002182">
    <property type="entry name" value="NB-ARC"/>
</dbReference>
<dbReference type="AlphaFoldDB" id="A0A395J2M3"/>
<evidence type="ECO:0000256" key="2">
    <source>
        <dbReference type="ARBA" id="ARBA00023043"/>
    </source>
</evidence>
<dbReference type="OrthoDB" id="341259at2759"/>
<dbReference type="InterPro" id="IPR027417">
    <property type="entry name" value="P-loop_NTPase"/>
</dbReference>
<reference evidence="5 6" key="1">
    <citation type="submission" date="2018-06" db="EMBL/GenBank/DDBJ databases">
        <title>Genome Sequence of the Brown Rot Fungal Pathogen Monilinia fructigena.</title>
        <authorList>
            <person name="Landi L."/>
            <person name="De Miccolis Angelini R.M."/>
            <person name="Pollastro S."/>
            <person name="Abate D."/>
            <person name="Faretra F."/>
            <person name="Romanazzi G."/>
        </authorList>
    </citation>
    <scope>NUCLEOTIDE SEQUENCE [LARGE SCALE GENOMIC DNA]</scope>
    <source>
        <strain evidence="5 6">Mfrg269</strain>
    </source>
</reference>
<dbReference type="Proteomes" id="UP000249056">
    <property type="component" value="Unassembled WGS sequence"/>
</dbReference>
<feature type="domain" description="NB-ARC" evidence="3">
    <location>
        <begin position="175"/>
        <end position="279"/>
    </location>
</feature>
<dbReference type="EMBL" id="QKRW01000005">
    <property type="protein sequence ID" value="RAL66767.1"/>
    <property type="molecule type" value="Genomic_DNA"/>
</dbReference>
<dbReference type="Gene3D" id="1.25.40.20">
    <property type="entry name" value="Ankyrin repeat-containing domain"/>
    <property type="match status" value="2"/>
</dbReference>
<evidence type="ECO:0000259" key="3">
    <source>
        <dbReference type="Pfam" id="PF00931"/>
    </source>
</evidence>
<protein>
    <submittedName>
        <fullName evidence="5">Uncharacterized protein</fullName>
    </submittedName>
</protein>
<dbReference type="Pfam" id="PF12796">
    <property type="entry name" value="Ank_2"/>
    <property type="match status" value="1"/>
</dbReference>
<evidence type="ECO:0000313" key="5">
    <source>
        <dbReference type="EMBL" id="RAL66767.1"/>
    </source>
</evidence>
<proteinExistence type="predicted"/>
<organism evidence="5 6">
    <name type="scientific">Monilinia fructigena</name>
    <dbReference type="NCBI Taxonomy" id="38457"/>
    <lineage>
        <taxon>Eukaryota</taxon>
        <taxon>Fungi</taxon>
        <taxon>Dikarya</taxon>
        <taxon>Ascomycota</taxon>
        <taxon>Pezizomycotina</taxon>
        <taxon>Leotiomycetes</taxon>
        <taxon>Helotiales</taxon>
        <taxon>Sclerotiniaceae</taxon>
        <taxon>Monilinia</taxon>
    </lineage>
</organism>
<keyword evidence="2" id="KW-0040">ANK repeat</keyword>
<dbReference type="Gene3D" id="3.40.50.300">
    <property type="entry name" value="P-loop containing nucleotide triphosphate hydrolases"/>
    <property type="match status" value="1"/>
</dbReference>
<name>A0A395J2M3_9HELO</name>